<dbReference type="OrthoDB" id="10249888at2759"/>
<protein>
    <submittedName>
        <fullName evidence="2">Uncharacterized protein</fullName>
    </submittedName>
</protein>
<dbReference type="Proteomes" id="UP000747110">
    <property type="component" value="Unassembled WGS sequence"/>
</dbReference>
<dbReference type="EMBL" id="BNCP01000015">
    <property type="protein sequence ID" value="GIL79215.1"/>
    <property type="molecule type" value="Genomic_DNA"/>
</dbReference>
<reference evidence="2" key="1">
    <citation type="journal article" date="2021" name="Proc. Natl. Acad. Sci. U.S.A.">
        <title>Three genomes in the algal genus Volvox reveal the fate of a haploid sex-determining region after a transition to homothallism.</title>
        <authorList>
            <person name="Yamamoto K."/>
            <person name="Hamaji T."/>
            <person name="Kawai-Toyooka H."/>
            <person name="Matsuzaki R."/>
            <person name="Takahashi F."/>
            <person name="Nishimura Y."/>
            <person name="Kawachi M."/>
            <person name="Noguchi H."/>
            <person name="Minakuchi Y."/>
            <person name="Umen J.G."/>
            <person name="Toyoda A."/>
            <person name="Nozaki H."/>
        </authorList>
    </citation>
    <scope>NUCLEOTIDE SEQUENCE</scope>
    <source>
        <strain evidence="2">NIES-3786</strain>
    </source>
</reference>
<keyword evidence="3" id="KW-1185">Reference proteome</keyword>
<evidence type="ECO:0000256" key="1">
    <source>
        <dbReference type="SAM" id="MobiDB-lite"/>
    </source>
</evidence>
<organism evidence="2 3">
    <name type="scientific">Volvox reticuliferus</name>
    <dbReference type="NCBI Taxonomy" id="1737510"/>
    <lineage>
        <taxon>Eukaryota</taxon>
        <taxon>Viridiplantae</taxon>
        <taxon>Chlorophyta</taxon>
        <taxon>core chlorophytes</taxon>
        <taxon>Chlorophyceae</taxon>
        <taxon>CS clade</taxon>
        <taxon>Chlamydomonadales</taxon>
        <taxon>Volvocaceae</taxon>
        <taxon>Volvox</taxon>
    </lineage>
</organism>
<feature type="compositionally biased region" description="Gly residues" evidence="1">
    <location>
        <begin position="125"/>
        <end position="136"/>
    </location>
</feature>
<proteinExistence type="predicted"/>
<dbReference type="AlphaFoldDB" id="A0A8J4CBG5"/>
<comment type="caution">
    <text evidence="2">The sequence shown here is derived from an EMBL/GenBank/DDBJ whole genome shotgun (WGS) entry which is preliminary data.</text>
</comment>
<gene>
    <name evidence="2" type="ORF">Vretifemale_8596</name>
</gene>
<evidence type="ECO:0000313" key="2">
    <source>
        <dbReference type="EMBL" id="GIL79215.1"/>
    </source>
</evidence>
<feature type="non-terminal residue" evidence="2">
    <location>
        <position position="1"/>
    </location>
</feature>
<name>A0A8J4CBG5_9CHLO</name>
<feature type="region of interest" description="Disordered" evidence="1">
    <location>
        <begin position="69"/>
        <end position="144"/>
    </location>
</feature>
<feature type="compositionally biased region" description="Gly residues" evidence="1">
    <location>
        <begin position="77"/>
        <end position="95"/>
    </location>
</feature>
<accession>A0A8J4CBG5</accession>
<feature type="region of interest" description="Disordered" evidence="1">
    <location>
        <begin position="27"/>
        <end position="57"/>
    </location>
</feature>
<sequence>ACPNREYGAVTCPAALSSLQLATSKLRLGPTTSNSSSMRERRKAAEAAALEADTAESAEVELGTADLIHDSGRRLWEGGGGAGGTRPDDGGGCGQRPGASCIRPDTTRGETAERNNGANVRGSTAGRGGGAGGGKGLGDKDVRSSGAATAAGFWWLCTASVKSIVKSDEQEG</sequence>
<evidence type="ECO:0000313" key="3">
    <source>
        <dbReference type="Proteomes" id="UP000747110"/>
    </source>
</evidence>